<sequence length="113" mass="12886">MNEGIYRAARIYKKLDEIDEEYIGIAESFEPGFQDDIETTTDNIILGTHEEIIEASEGHEIDPRALDGIDELKGTIYSDIVLYDGIEDDLQKLKTEMEMVEKVRNNILQAAYS</sequence>
<dbReference type="AlphaFoldDB" id="A0A3N6M599"/>
<protein>
    <submittedName>
        <fullName evidence="2">Uncharacterized protein</fullName>
    </submittedName>
</protein>
<name>A0A3N6M599_NATCH</name>
<keyword evidence="1" id="KW-0175">Coiled coil</keyword>
<dbReference type="EMBL" id="REGA01000002">
    <property type="protein sequence ID" value="RQG97227.1"/>
    <property type="molecule type" value="Genomic_DNA"/>
</dbReference>
<feature type="coiled-coil region" evidence="1">
    <location>
        <begin position="83"/>
        <end position="110"/>
    </location>
</feature>
<gene>
    <name evidence="2" type="ORF">EA473_03920</name>
</gene>
<reference evidence="2 3" key="1">
    <citation type="submission" date="2018-10" db="EMBL/GenBank/DDBJ databases">
        <title>Natrarchaeobius chitinivorans gen. nov., sp. nov., and Natrarchaeobius haloalkaliphilus sp. nov., alkaliphilic, chitin-utilizing haloarchaea from hypersaline alkaline lakes.</title>
        <authorList>
            <person name="Sorokin D.Y."/>
            <person name="Elcheninov A.G."/>
            <person name="Kostrikina N.A."/>
            <person name="Bale N.J."/>
            <person name="Sinninghe Damste J.S."/>
            <person name="Khijniak T.V."/>
            <person name="Kublanov I.V."/>
            <person name="Toshchakov S.V."/>
        </authorList>
    </citation>
    <scope>NUCLEOTIDE SEQUENCE [LARGE SCALE GENOMIC DNA]</scope>
    <source>
        <strain evidence="2 3">AArcht4T</strain>
    </source>
</reference>
<dbReference type="Proteomes" id="UP000282323">
    <property type="component" value="Unassembled WGS sequence"/>
</dbReference>
<comment type="caution">
    <text evidence="2">The sequence shown here is derived from an EMBL/GenBank/DDBJ whole genome shotgun (WGS) entry which is preliminary data.</text>
</comment>
<organism evidence="2 3">
    <name type="scientific">Natrarchaeobius chitinivorans</name>
    <dbReference type="NCBI Taxonomy" id="1679083"/>
    <lineage>
        <taxon>Archaea</taxon>
        <taxon>Methanobacteriati</taxon>
        <taxon>Methanobacteriota</taxon>
        <taxon>Stenosarchaea group</taxon>
        <taxon>Halobacteria</taxon>
        <taxon>Halobacteriales</taxon>
        <taxon>Natrialbaceae</taxon>
        <taxon>Natrarchaeobius</taxon>
    </lineage>
</organism>
<proteinExistence type="predicted"/>
<accession>A0A3N6M599</accession>
<evidence type="ECO:0000313" key="2">
    <source>
        <dbReference type="EMBL" id="RQG97227.1"/>
    </source>
</evidence>
<evidence type="ECO:0000256" key="1">
    <source>
        <dbReference type="SAM" id="Coils"/>
    </source>
</evidence>
<evidence type="ECO:0000313" key="3">
    <source>
        <dbReference type="Proteomes" id="UP000282323"/>
    </source>
</evidence>
<keyword evidence="3" id="KW-1185">Reference proteome</keyword>